<keyword evidence="1" id="KW-0812">Transmembrane</keyword>
<accession>A0A5C8ENN4</accession>
<evidence type="ECO:0000256" key="1">
    <source>
        <dbReference type="SAM" id="Phobius"/>
    </source>
</evidence>
<dbReference type="AlphaFoldDB" id="A0A5C8ENN4"/>
<keyword evidence="1" id="KW-0472">Membrane</keyword>
<organism evidence="2 3">
    <name type="scientific">Brachyspira aalborgi</name>
    <dbReference type="NCBI Taxonomy" id="29522"/>
    <lineage>
        <taxon>Bacteria</taxon>
        <taxon>Pseudomonadati</taxon>
        <taxon>Spirochaetota</taxon>
        <taxon>Spirochaetia</taxon>
        <taxon>Brachyspirales</taxon>
        <taxon>Brachyspiraceae</taxon>
        <taxon>Brachyspira</taxon>
    </lineage>
</organism>
<feature type="transmembrane region" description="Helical" evidence="1">
    <location>
        <begin position="9"/>
        <end position="28"/>
    </location>
</feature>
<keyword evidence="1" id="KW-1133">Transmembrane helix</keyword>
<evidence type="ECO:0000313" key="2">
    <source>
        <dbReference type="EMBL" id="TXJ38392.1"/>
    </source>
</evidence>
<evidence type="ECO:0000313" key="3">
    <source>
        <dbReference type="Proteomes" id="UP000325002"/>
    </source>
</evidence>
<dbReference type="EMBL" id="SAYD01000018">
    <property type="protein sequence ID" value="TXJ38392.1"/>
    <property type="molecule type" value="Genomic_DNA"/>
</dbReference>
<sequence length="366" mass="44991">MQTLKNKILIKLIFIISILMIVALNLFGKIEESIEFKYYNYTNKIYHSTLKTEIIPSEYVFIKSYSFITTEEYNKTTEEYKLYNLKTKEKKLFYITNIKVDTNYNYLNEYYDINGNLTTNWTDENMEANGFYEITNNRFGETFYYLKGIASHTINITKRNDYTNYIQKAYKYSLTQPEIINKKDRGIYLFRKTRDKGSVEDYNYNIVSFLCFQNEYYYSDRENYNNYNEYGEYNFLNYDNRGSIIFNRYYGHLLYSYWSYNDRIRQWRVRENNLNYYTTNTIYFKLNDKSFIKPTWNEFTNRHFSYAKEDIKQHYYDLDYYNKHVTNIHYSKEAIEYNLKLYRNITNINFLGFIPIEEFEYYLLAD</sequence>
<dbReference type="RefSeq" id="WP_147546300.1">
    <property type="nucleotide sequence ID" value="NZ_SAYD01000018.1"/>
</dbReference>
<name>A0A5C8ENN4_9SPIR</name>
<protein>
    <submittedName>
        <fullName evidence="2">Uncharacterized protein</fullName>
    </submittedName>
</protein>
<gene>
    <name evidence="2" type="ORF">EPJ81_04385</name>
</gene>
<reference evidence="2 3" key="1">
    <citation type="journal article" date="1992" name="Lakartidningen">
        <title>[Penicillin V and not amoxicillin is the first choice preparation in acute otitis].</title>
        <authorList>
            <person name="Kamme C."/>
            <person name="Lundgren K."/>
            <person name="Prellner K."/>
        </authorList>
    </citation>
    <scope>NUCLEOTIDE SEQUENCE [LARGE SCALE GENOMIC DNA]</scope>
    <source>
        <strain evidence="2 3">PC3997IV</strain>
    </source>
</reference>
<comment type="caution">
    <text evidence="2">The sequence shown here is derived from an EMBL/GenBank/DDBJ whole genome shotgun (WGS) entry which is preliminary data.</text>
</comment>
<proteinExistence type="predicted"/>
<dbReference type="Proteomes" id="UP000325002">
    <property type="component" value="Unassembled WGS sequence"/>
</dbReference>